<dbReference type="SUPFAM" id="SSF53383">
    <property type="entry name" value="PLP-dependent transferases"/>
    <property type="match status" value="1"/>
</dbReference>
<dbReference type="GO" id="GO:0008483">
    <property type="term" value="F:transaminase activity"/>
    <property type="evidence" value="ECO:0007669"/>
    <property type="project" value="UniProtKB-KW"/>
</dbReference>
<dbReference type="Gene3D" id="3.40.640.10">
    <property type="entry name" value="Type I PLP-dependent aspartate aminotransferase-like (Major domain)"/>
    <property type="match status" value="1"/>
</dbReference>
<keyword evidence="1" id="KW-0663">Pyridoxal phosphate</keyword>
<feature type="domain" description="Aminotransferase class V" evidence="2">
    <location>
        <begin position="125"/>
        <end position="452"/>
    </location>
</feature>
<dbReference type="PANTHER" id="PTHR43586:SF8">
    <property type="entry name" value="CYSTEINE DESULFURASE 1, CHLOROPLASTIC"/>
    <property type="match status" value="1"/>
</dbReference>
<dbReference type="InterPro" id="IPR000192">
    <property type="entry name" value="Aminotrans_V_dom"/>
</dbReference>
<keyword evidence="3" id="KW-0808">Transferase</keyword>
<dbReference type="PANTHER" id="PTHR43586">
    <property type="entry name" value="CYSTEINE DESULFURASE"/>
    <property type="match status" value="1"/>
</dbReference>
<proteinExistence type="predicted"/>
<reference evidence="3" key="1">
    <citation type="submission" date="2020-04" db="EMBL/GenBank/DDBJ databases">
        <authorList>
            <person name="Alioto T."/>
            <person name="Alioto T."/>
            <person name="Gomez Garrido J."/>
        </authorList>
    </citation>
    <scope>NUCLEOTIDE SEQUENCE</scope>
    <source>
        <strain evidence="3">A484AB</strain>
    </source>
</reference>
<evidence type="ECO:0000313" key="4">
    <source>
        <dbReference type="Proteomes" id="UP001152795"/>
    </source>
</evidence>
<name>A0A6S7INI5_PARCT</name>
<accession>A0A6S7INI5</accession>
<keyword evidence="3" id="KW-0032">Aminotransferase</keyword>
<evidence type="ECO:0000259" key="2">
    <source>
        <dbReference type="Pfam" id="PF00266"/>
    </source>
</evidence>
<dbReference type="OrthoDB" id="5978656at2759"/>
<dbReference type="Gene3D" id="3.90.1150.10">
    <property type="entry name" value="Aspartate Aminotransferase, domain 1"/>
    <property type="match status" value="1"/>
</dbReference>
<gene>
    <name evidence="3" type="ORF">PACLA_8A020445</name>
</gene>
<dbReference type="EMBL" id="CACRXK020010397">
    <property type="protein sequence ID" value="CAB4019307.1"/>
    <property type="molecule type" value="Genomic_DNA"/>
</dbReference>
<comment type="caution">
    <text evidence="3">The sequence shown here is derived from an EMBL/GenBank/DDBJ whole genome shotgun (WGS) entry which is preliminary data.</text>
</comment>
<dbReference type="Pfam" id="PF00266">
    <property type="entry name" value="Aminotran_5"/>
    <property type="match status" value="1"/>
</dbReference>
<evidence type="ECO:0000256" key="1">
    <source>
        <dbReference type="ARBA" id="ARBA00022898"/>
    </source>
</evidence>
<organism evidence="3 4">
    <name type="scientific">Paramuricea clavata</name>
    <name type="common">Red gorgonian</name>
    <name type="synonym">Violescent sea-whip</name>
    <dbReference type="NCBI Taxonomy" id="317549"/>
    <lineage>
        <taxon>Eukaryota</taxon>
        <taxon>Metazoa</taxon>
        <taxon>Cnidaria</taxon>
        <taxon>Anthozoa</taxon>
        <taxon>Octocorallia</taxon>
        <taxon>Malacalcyonacea</taxon>
        <taxon>Plexauridae</taxon>
        <taxon>Paramuricea</taxon>
    </lineage>
</organism>
<evidence type="ECO:0000313" key="3">
    <source>
        <dbReference type="EMBL" id="CAB4019307.1"/>
    </source>
</evidence>
<dbReference type="Proteomes" id="UP001152795">
    <property type="component" value="Unassembled WGS sequence"/>
</dbReference>
<dbReference type="InterPro" id="IPR015421">
    <property type="entry name" value="PyrdxlP-dep_Trfase_major"/>
</dbReference>
<dbReference type="AlphaFoldDB" id="A0A6S7INI5"/>
<sequence length="483" mass="54039">MASKLRGKPCKRCGDIGCHCKDFRGAGCGDEACPKNSRGSYDLKDSPSLKVVKRLCNRGLVSLQFLKSFKEKMGAIKAVINSKSVHAVDDEEYWLKIRNLFAYDDEDARDAIPMNTANFAPTFHYVQLLMNEYNLELNKNISIQNRLDDLGEVIDTARALIATQLGVPSQEIALMRNGTEANNNVNNGQILQPTDEVVIWEQNHGTNNQAWFIRQAQRPFVIKTVPSEFNGASTDDEIVAEFMKLVNANTKFVTFSHLSNVGGRLLPGEKICKAVHATYPNCHVHIDGAMTWGCMNLNLVQMDCDSYSASAHKWFLGPKETGIFYMKTSRIPNFVPNTFGYDLKIILPPALYDDARRFETLGQRADPSLMCLLNTAEIMGGIGFQAIEDRVRYMGTLLYNGLQAFPDFPMTTPANESQRIGVMIASVNEDWGKLLVEYLYEHHRIAVWSTGGFRGSPTIATTTMHVQTLLDAIAEYRESNPQP</sequence>
<protein>
    <submittedName>
        <fullName evidence="3">Aminotransferase class V-fold PLP-dependent enzyme</fullName>
    </submittedName>
</protein>
<dbReference type="InterPro" id="IPR015422">
    <property type="entry name" value="PyrdxlP-dep_Trfase_small"/>
</dbReference>
<dbReference type="InterPro" id="IPR015424">
    <property type="entry name" value="PyrdxlP-dep_Trfase"/>
</dbReference>
<keyword evidence="4" id="KW-1185">Reference proteome</keyword>